<dbReference type="OrthoDB" id="416987at2759"/>
<name>A0A8J2KM89_9HEXA</name>
<proteinExistence type="predicted"/>
<protein>
    <recommendedName>
        <fullName evidence="3">Reverse transcriptase domain-containing protein</fullName>
    </recommendedName>
</protein>
<evidence type="ECO:0000313" key="2">
    <source>
        <dbReference type="Proteomes" id="UP000708208"/>
    </source>
</evidence>
<reference evidence="1" key="1">
    <citation type="submission" date="2021-06" db="EMBL/GenBank/DDBJ databases">
        <authorList>
            <person name="Hodson N. C."/>
            <person name="Mongue J. A."/>
            <person name="Jaron S. K."/>
        </authorList>
    </citation>
    <scope>NUCLEOTIDE SEQUENCE</scope>
</reference>
<comment type="caution">
    <text evidence="1">The sequence shown here is derived from an EMBL/GenBank/DDBJ whole genome shotgun (WGS) entry which is preliminary data.</text>
</comment>
<gene>
    <name evidence="1" type="ORF">AFUS01_LOCUS28133</name>
</gene>
<keyword evidence="2" id="KW-1185">Reference proteome</keyword>
<dbReference type="PANTHER" id="PTHR47331:SF1">
    <property type="entry name" value="GAG-LIKE PROTEIN"/>
    <property type="match status" value="1"/>
</dbReference>
<dbReference type="Proteomes" id="UP000708208">
    <property type="component" value="Unassembled WGS sequence"/>
</dbReference>
<evidence type="ECO:0008006" key="3">
    <source>
        <dbReference type="Google" id="ProtNLM"/>
    </source>
</evidence>
<organism evidence="1 2">
    <name type="scientific">Allacma fusca</name>
    <dbReference type="NCBI Taxonomy" id="39272"/>
    <lineage>
        <taxon>Eukaryota</taxon>
        <taxon>Metazoa</taxon>
        <taxon>Ecdysozoa</taxon>
        <taxon>Arthropoda</taxon>
        <taxon>Hexapoda</taxon>
        <taxon>Collembola</taxon>
        <taxon>Symphypleona</taxon>
        <taxon>Sminthuridae</taxon>
        <taxon>Allacma</taxon>
    </lineage>
</organism>
<dbReference type="PANTHER" id="PTHR47331">
    <property type="entry name" value="PHD-TYPE DOMAIN-CONTAINING PROTEIN"/>
    <property type="match status" value="1"/>
</dbReference>
<accession>A0A8J2KM89</accession>
<feature type="non-terminal residue" evidence="1">
    <location>
        <position position="1"/>
    </location>
</feature>
<dbReference type="EMBL" id="CAJVCH010397640">
    <property type="protein sequence ID" value="CAG7817575.1"/>
    <property type="molecule type" value="Genomic_DNA"/>
</dbReference>
<evidence type="ECO:0000313" key="1">
    <source>
        <dbReference type="EMBL" id="CAG7817575.1"/>
    </source>
</evidence>
<sequence>EEVDDWLATGIVEEVPLEQCDQPGHYLPHRAVIKETSDTTKVRPVFDASSKPKGGTSLNDCLEKGQNLLELIPNIIVGFRLNRIGVISDIEKAFLQISVKPEERNFLRFLWWEKGKNKIKKFRHCRVVFGVSSSPFLLAATLNQLLYDVEDSKKEVAQFLLKSLYVDNCVTSVSSTTRLHSFIQDAVQLMNAGKFNLRGWIWNEEKESPAHVSQAKNVPVLGLLWDVKKDELSLDLRELPVFEDCWRCIRRSCYKKRGS</sequence>
<dbReference type="AlphaFoldDB" id="A0A8J2KM89"/>